<dbReference type="InterPro" id="IPR036390">
    <property type="entry name" value="WH_DNA-bd_sf"/>
</dbReference>
<name>A0ABV8U9H5_9PROT</name>
<dbReference type="RefSeq" id="WP_068152413.1">
    <property type="nucleotide sequence ID" value="NZ_JBHSCR010000005.1"/>
</dbReference>
<comment type="similarity">
    <text evidence="1">Belongs to the LysR transcriptional regulatory family.</text>
</comment>
<dbReference type="Gene3D" id="1.10.10.10">
    <property type="entry name" value="Winged helix-like DNA-binding domain superfamily/Winged helix DNA-binding domain"/>
    <property type="match status" value="1"/>
</dbReference>
<proteinExistence type="inferred from homology"/>
<dbReference type="SUPFAM" id="SSF53850">
    <property type="entry name" value="Periplasmic binding protein-like II"/>
    <property type="match status" value="1"/>
</dbReference>
<dbReference type="InterPro" id="IPR036388">
    <property type="entry name" value="WH-like_DNA-bd_sf"/>
</dbReference>
<evidence type="ECO:0000256" key="3">
    <source>
        <dbReference type="ARBA" id="ARBA00023125"/>
    </source>
</evidence>
<evidence type="ECO:0000256" key="2">
    <source>
        <dbReference type="ARBA" id="ARBA00023015"/>
    </source>
</evidence>
<dbReference type="Gene3D" id="3.40.190.10">
    <property type="entry name" value="Periplasmic binding protein-like II"/>
    <property type="match status" value="2"/>
</dbReference>
<dbReference type="EMBL" id="JBHSCR010000005">
    <property type="protein sequence ID" value="MFC4347780.1"/>
    <property type="molecule type" value="Genomic_DNA"/>
</dbReference>
<comment type="caution">
    <text evidence="6">The sequence shown here is derived from an EMBL/GenBank/DDBJ whole genome shotgun (WGS) entry which is preliminary data.</text>
</comment>
<dbReference type="PANTHER" id="PTHR30427">
    <property type="entry name" value="TRANSCRIPTIONAL ACTIVATOR PROTEIN LYSR"/>
    <property type="match status" value="1"/>
</dbReference>
<evidence type="ECO:0000313" key="6">
    <source>
        <dbReference type="EMBL" id="MFC4347780.1"/>
    </source>
</evidence>
<dbReference type="Proteomes" id="UP001595776">
    <property type="component" value="Unassembled WGS sequence"/>
</dbReference>
<dbReference type="InterPro" id="IPR000847">
    <property type="entry name" value="LysR_HTH_N"/>
</dbReference>
<dbReference type="Pfam" id="PF03466">
    <property type="entry name" value="LysR_substrate"/>
    <property type="match status" value="1"/>
</dbReference>
<evidence type="ECO:0000259" key="5">
    <source>
        <dbReference type="PROSITE" id="PS50931"/>
    </source>
</evidence>
<feature type="domain" description="HTH lysR-type" evidence="5">
    <location>
        <begin position="7"/>
        <end position="64"/>
    </location>
</feature>
<evidence type="ECO:0000256" key="1">
    <source>
        <dbReference type="ARBA" id="ARBA00009437"/>
    </source>
</evidence>
<gene>
    <name evidence="6" type="ORF">ACFO5Q_07995</name>
</gene>
<dbReference type="Pfam" id="PF00126">
    <property type="entry name" value="HTH_1"/>
    <property type="match status" value="1"/>
</dbReference>
<organism evidence="6 7">
    <name type="scientific">Kordiimonas lipolytica</name>
    <dbReference type="NCBI Taxonomy" id="1662421"/>
    <lineage>
        <taxon>Bacteria</taxon>
        <taxon>Pseudomonadati</taxon>
        <taxon>Pseudomonadota</taxon>
        <taxon>Alphaproteobacteria</taxon>
        <taxon>Kordiimonadales</taxon>
        <taxon>Kordiimonadaceae</taxon>
        <taxon>Kordiimonas</taxon>
    </lineage>
</organism>
<dbReference type="PROSITE" id="PS50931">
    <property type="entry name" value="HTH_LYSR"/>
    <property type="match status" value="1"/>
</dbReference>
<keyword evidence="2" id="KW-0805">Transcription regulation</keyword>
<dbReference type="SUPFAM" id="SSF46785">
    <property type="entry name" value="Winged helix' DNA-binding domain"/>
    <property type="match status" value="1"/>
</dbReference>
<evidence type="ECO:0000313" key="7">
    <source>
        <dbReference type="Proteomes" id="UP001595776"/>
    </source>
</evidence>
<protein>
    <submittedName>
        <fullName evidence="6">LysR family transcriptional regulator</fullName>
    </submittedName>
</protein>
<dbReference type="PRINTS" id="PR00039">
    <property type="entry name" value="HTHLYSR"/>
</dbReference>
<keyword evidence="3" id="KW-0238">DNA-binding</keyword>
<evidence type="ECO:0000256" key="4">
    <source>
        <dbReference type="ARBA" id="ARBA00023163"/>
    </source>
</evidence>
<dbReference type="InterPro" id="IPR005119">
    <property type="entry name" value="LysR_subst-bd"/>
</dbReference>
<keyword evidence="7" id="KW-1185">Reference proteome</keyword>
<dbReference type="PANTHER" id="PTHR30427:SF1">
    <property type="entry name" value="TRANSCRIPTIONAL ACTIVATOR PROTEIN LYSR"/>
    <property type="match status" value="1"/>
</dbReference>
<keyword evidence="4" id="KW-0804">Transcription</keyword>
<accession>A0ABV8U9H5</accession>
<reference evidence="7" key="1">
    <citation type="journal article" date="2019" name="Int. J. Syst. Evol. Microbiol.">
        <title>The Global Catalogue of Microorganisms (GCM) 10K type strain sequencing project: providing services to taxonomists for standard genome sequencing and annotation.</title>
        <authorList>
            <consortium name="The Broad Institute Genomics Platform"/>
            <consortium name="The Broad Institute Genome Sequencing Center for Infectious Disease"/>
            <person name="Wu L."/>
            <person name="Ma J."/>
        </authorList>
    </citation>
    <scope>NUCLEOTIDE SEQUENCE [LARGE SCALE GENOMIC DNA]</scope>
    <source>
        <strain evidence="7">CGMCC 1.15304</strain>
    </source>
</reference>
<sequence>MPELNLTSLKSLTIFKTLYETGSATKAAKALGITQSGVSRSLAVLEENLELSLFIRDKNRLVAKPEAEELYKAILGLMFNLDELKHSIFALREFGVSRIRIASIPGLGFGFVPRLVASMLKDNAKLNVYFDIMSTPEVVRGVEAGQFDVGFVTMPISSEQLQTDRIAQTEAVCVMPQGHALASKKTVSVDDLAGQHMIFANQPNIAADKVLKLIEERQISLAAKTEANIASICSLVENGVGLSVMNPITAADCVGEGTVIKPFSPSISYSFGMVYQKRWRDNQIIKLVHANLAS</sequence>